<proteinExistence type="predicted"/>
<organism evidence="2 4">
    <name type="scientific">Medicago truncatula</name>
    <name type="common">Barrel medic</name>
    <name type="synonym">Medicago tribuloides</name>
    <dbReference type="NCBI Taxonomy" id="3880"/>
    <lineage>
        <taxon>Eukaryota</taxon>
        <taxon>Viridiplantae</taxon>
        <taxon>Streptophyta</taxon>
        <taxon>Embryophyta</taxon>
        <taxon>Tracheophyta</taxon>
        <taxon>Spermatophyta</taxon>
        <taxon>Magnoliopsida</taxon>
        <taxon>eudicotyledons</taxon>
        <taxon>Gunneridae</taxon>
        <taxon>Pentapetalae</taxon>
        <taxon>rosids</taxon>
        <taxon>fabids</taxon>
        <taxon>Fabales</taxon>
        <taxon>Fabaceae</taxon>
        <taxon>Papilionoideae</taxon>
        <taxon>50 kb inversion clade</taxon>
        <taxon>NPAAA clade</taxon>
        <taxon>Hologalegina</taxon>
        <taxon>IRL clade</taxon>
        <taxon>Trifolieae</taxon>
        <taxon>Medicago</taxon>
    </lineage>
</organism>
<protein>
    <submittedName>
        <fullName evidence="2">Transmembrane protein, putative</fullName>
    </submittedName>
</protein>
<dbReference type="AlphaFoldDB" id="G7L670"/>
<dbReference type="EnsemblPlants" id="AES77698">
    <property type="protein sequence ID" value="AES77698"/>
    <property type="gene ID" value="MTR_7g014410"/>
</dbReference>
<accession>G7L670</accession>
<reference evidence="2 4" key="1">
    <citation type="journal article" date="2011" name="Nature">
        <title>The Medicago genome provides insight into the evolution of rhizobial symbioses.</title>
        <authorList>
            <person name="Young N.D."/>
            <person name="Debelle F."/>
            <person name="Oldroyd G.E."/>
            <person name="Geurts R."/>
            <person name="Cannon S.B."/>
            <person name="Udvardi M.K."/>
            <person name="Benedito V.A."/>
            <person name="Mayer K.F."/>
            <person name="Gouzy J."/>
            <person name="Schoof H."/>
            <person name="Van de Peer Y."/>
            <person name="Proost S."/>
            <person name="Cook D.R."/>
            <person name="Meyers B.C."/>
            <person name="Spannagl M."/>
            <person name="Cheung F."/>
            <person name="De Mita S."/>
            <person name="Krishnakumar V."/>
            <person name="Gundlach H."/>
            <person name="Zhou S."/>
            <person name="Mudge J."/>
            <person name="Bharti A.K."/>
            <person name="Murray J.D."/>
            <person name="Naoumkina M.A."/>
            <person name="Rosen B."/>
            <person name="Silverstein K.A."/>
            <person name="Tang H."/>
            <person name="Rombauts S."/>
            <person name="Zhao P.X."/>
            <person name="Zhou P."/>
            <person name="Barbe V."/>
            <person name="Bardou P."/>
            <person name="Bechner M."/>
            <person name="Bellec A."/>
            <person name="Berger A."/>
            <person name="Berges H."/>
            <person name="Bidwell S."/>
            <person name="Bisseling T."/>
            <person name="Choisne N."/>
            <person name="Couloux A."/>
            <person name="Denny R."/>
            <person name="Deshpande S."/>
            <person name="Dai X."/>
            <person name="Doyle J.J."/>
            <person name="Dudez A.M."/>
            <person name="Farmer A.D."/>
            <person name="Fouteau S."/>
            <person name="Franken C."/>
            <person name="Gibelin C."/>
            <person name="Gish J."/>
            <person name="Goldstein S."/>
            <person name="Gonzalez A.J."/>
            <person name="Green P.J."/>
            <person name="Hallab A."/>
            <person name="Hartog M."/>
            <person name="Hua A."/>
            <person name="Humphray S.J."/>
            <person name="Jeong D.H."/>
            <person name="Jing Y."/>
            <person name="Jocker A."/>
            <person name="Kenton S.M."/>
            <person name="Kim D.J."/>
            <person name="Klee K."/>
            <person name="Lai H."/>
            <person name="Lang C."/>
            <person name="Lin S."/>
            <person name="Macmil S.L."/>
            <person name="Magdelenat G."/>
            <person name="Matthews L."/>
            <person name="McCorrison J."/>
            <person name="Monaghan E.L."/>
            <person name="Mun J.H."/>
            <person name="Najar F.Z."/>
            <person name="Nicholson C."/>
            <person name="Noirot C."/>
            <person name="O'Bleness M."/>
            <person name="Paule C.R."/>
            <person name="Poulain J."/>
            <person name="Prion F."/>
            <person name="Qin B."/>
            <person name="Qu C."/>
            <person name="Retzel E.F."/>
            <person name="Riddle C."/>
            <person name="Sallet E."/>
            <person name="Samain S."/>
            <person name="Samson N."/>
            <person name="Sanders I."/>
            <person name="Saurat O."/>
            <person name="Scarpelli C."/>
            <person name="Schiex T."/>
            <person name="Segurens B."/>
            <person name="Severin A.J."/>
            <person name="Sherrier D.J."/>
            <person name="Shi R."/>
            <person name="Sims S."/>
            <person name="Singer S.R."/>
            <person name="Sinharoy S."/>
            <person name="Sterck L."/>
            <person name="Viollet A."/>
            <person name="Wang B.B."/>
            <person name="Wang K."/>
            <person name="Wang M."/>
            <person name="Wang X."/>
            <person name="Warfsmann J."/>
            <person name="Weissenbach J."/>
            <person name="White D.D."/>
            <person name="White J.D."/>
            <person name="Wiley G.B."/>
            <person name="Wincker P."/>
            <person name="Xing Y."/>
            <person name="Yang L."/>
            <person name="Yao Z."/>
            <person name="Ying F."/>
            <person name="Zhai J."/>
            <person name="Zhou L."/>
            <person name="Zuber A."/>
            <person name="Denarie J."/>
            <person name="Dixon R.A."/>
            <person name="May G.D."/>
            <person name="Schwartz D.C."/>
            <person name="Rogers J."/>
            <person name="Quetier F."/>
            <person name="Town C.D."/>
            <person name="Roe B.A."/>
        </authorList>
    </citation>
    <scope>NUCLEOTIDE SEQUENCE [LARGE SCALE GENOMIC DNA]</scope>
    <source>
        <strain evidence="2">A17</strain>
        <strain evidence="3 4">cv. Jemalong A17</strain>
    </source>
</reference>
<dbReference type="PaxDb" id="3880-AES77698"/>
<sequence length="61" mass="7039">MAVTFAYIRRKLAQTENFKTKRARSGSDKLRYGHSSFFLWISILLSVVCQFVENETASVHV</sequence>
<reference evidence="3" key="3">
    <citation type="submission" date="2015-04" db="UniProtKB">
        <authorList>
            <consortium name="EnsemblPlants"/>
        </authorList>
    </citation>
    <scope>IDENTIFICATION</scope>
    <source>
        <strain evidence="3">cv. Jemalong A17</strain>
    </source>
</reference>
<evidence type="ECO:0000313" key="4">
    <source>
        <dbReference type="Proteomes" id="UP000002051"/>
    </source>
</evidence>
<keyword evidence="1 2" id="KW-0812">Transmembrane</keyword>
<dbReference type="EMBL" id="CM001223">
    <property type="protein sequence ID" value="AES77698.1"/>
    <property type="molecule type" value="Genomic_DNA"/>
</dbReference>
<evidence type="ECO:0000313" key="2">
    <source>
        <dbReference type="EMBL" id="AES77698.1"/>
    </source>
</evidence>
<keyword evidence="1" id="KW-0472">Membrane</keyword>
<dbReference type="HOGENOM" id="CLU_2926126_0_0_1"/>
<dbReference type="Proteomes" id="UP000002051">
    <property type="component" value="Unassembled WGS sequence"/>
</dbReference>
<reference evidence="2 4" key="2">
    <citation type="journal article" date="2014" name="BMC Genomics">
        <title>An improved genome release (version Mt4.0) for the model legume Medicago truncatula.</title>
        <authorList>
            <person name="Tang H."/>
            <person name="Krishnakumar V."/>
            <person name="Bidwell S."/>
            <person name="Rosen B."/>
            <person name="Chan A."/>
            <person name="Zhou S."/>
            <person name="Gentzbittel L."/>
            <person name="Childs K.L."/>
            <person name="Yandell M."/>
            <person name="Gundlach H."/>
            <person name="Mayer K.F."/>
            <person name="Schwartz D.C."/>
            <person name="Town C.D."/>
        </authorList>
    </citation>
    <scope>GENOME REANNOTATION</scope>
    <source>
        <strain evidence="3 4">cv. Jemalong A17</strain>
    </source>
</reference>
<feature type="transmembrane region" description="Helical" evidence="1">
    <location>
        <begin position="32"/>
        <end position="53"/>
    </location>
</feature>
<keyword evidence="4" id="KW-1185">Reference proteome</keyword>
<keyword evidence="1" id="KW-1133">Transmembrane helix</keyword>
<evidence type="ECO:0000256" key="1">
    <source>
        <dbReference type="SAM" id="Phobius"/>
    </source>
</evidence>
<gene>
    <name evidence="2" type="ordered locus">MTR_7g014410</name>
</gene>
<evidence type="ECO:0000313" key="3">
    <source>
        <dbReference type="EnsemblPlants" id="AES77698"/>
    </source>
</evidence>
<name>G7L670_MEDTR</name>